<dbReference type="EMBL" id="MH790634">
    <property type="protein sequence ID" value="QBH82823.1"/>
    <property type="molecule type" value="Genomic_DNA"/>
</dbReference>
<evidence type="ECO:0000256" key="1">
    <source>
        <dbReference type="SAM" id="MobiDB-lite"/>
    </source>
</evidence>
<reference evidence="2" key="1">
    <citation type="submission" date="2018-08" db="EMBL/GenBank/DDBJ databases">
        <title>HSV2 whole genome sequences from clinical isolates.</title>
        <authorList>
            <person name="Roychoudhury P."/>
            <person name="Greninger A.L."/>
            <person name="Jerome K.R."/>
            <person name="Johnston C."/>
            <person name="Wald A."/>
            <person name="Xie H."/>
        </authorList>
    </citation>
    <scope>NUCLEOTIDE SEQUENCE</scope>
    <source>
        <strain evidence="2">2000-9815</strain>
    </source>
</reference>
<organismHost>
    <name type="scientific">Homo sapiens</name>
    <name type="common">Human</name>
    <dbReference type="NCBI Taxonomy" id="9606"/>
</organismHost>
<protein>
    <submittedName>
        <fullName evidence="2">Uncharacterized protein</fullName>
    </submittedName>
</protein>
<organism evidence="2">
    <name type="scientific">Human herpesvirus 2</name>
    <name type="common">HHV-2</name>
    <name type="synonym">Human herpes simplex virus 2</name>
    <dbReference type="NCBI Taxonomy" id="10310"/>
    <lineage>
        <taxon>Viruses</taxon>
        <taxon>Duplodnaviria</taxon>
        <taxon>Heunggongvirae</taxon>
        <taxon>Peploviricota</taxon>
        <taxon>Herviviricetes</taxon>
        <taxon>Herpesvirales</taxon>
        <taxon>Orthoherpesviridae</taxon>
        <taxon>Alphaherpesvirinae</taxon>
        <taxon>Simplexvirus</taxon>
        <taxon>Simplexvirus humanalpha2</taxon>
    </lineage>
</organism>
<name>A0A481TPQ0_HHV2</name>
<feature type="compositionally biased region" description="Low complexity" evidence="1">
    <location>
        <begin position="19"/>
        <end position="32"/>
    </location>
</feature>
<feature type="compositionally biased region" description="Low complexity" evidence="1">
    <location>
        <begin position="40"/>
        <end position="56"/>
    </location>
</feature>
<proteinExistence type="predicted"/>
<evidence type="ECO:0000313" key="2">
    <source>
        <dbReference type="EMBL" id="QBH82823.1"/>
    </source>
</evidence>
<feature type="region of interest" description="Disordered" evidence="1">
    <location>
        <begin position="1"/>
        <end position="56"/>
    </location>
</feature>
<sequence>MWPPRRSGSRRAMPPWPARWPRVRSSPSTPCGRRTRRTRGCWSSASSSSLSASSPF</sequence>
<accession>A0A481TPQ0</accession>